<reference evidence="17" key="1">
    <citation type="submission" date="2016-10" db="EMBL/GenBank/DDBJ databases">
        <authorList>
            <person name="Varghese N."/>
            <person name="Submissions S."/>
        </authorList>
    </citation>
    <scope>NUCLEOTIDE SEQUENCE [LARGE SCALE GENOMIC DNA]</scope>
    <source>
        <strain evidence="17">CGMCC 1.6763</strain>
    </source>
</reference>
<keyword evidence="3" id="KW-0444">Lipid biosynthesis</keyword>
<keyword evidence="17" id="KW-1185">Reference proteome</keyword>
<evidence type="ECO:0000313" key="16">
    <source>
        <dbReference type="EMBL" id="SEJ70279.1"/>
    </source>
</evidence>
<keyword evidence="9" id="KW-0594">Phospholipid biosynthesis</keyword>
<evidence type="ECO:0000256" key="12">
    <source>
        <dbReference type="ARBA" id="ARBA00040991"/>
    </source>
</evidence>
<dbReference type="SMART" id="SM00382">
    <property type="entry name" value="AAA"/>
    <property type="match status" value="1"/>
</dbReference>
<dbReference type="PANTHER" id="PTHR48182">
    <property type="entry name" value="PROTEIN SERAC1"/>
    <property type="match status" value="1"/>
</dbReference>
<keyword evidence="8 14" id="KW-0472">Membrane</keyword>
<dbReference type="GO" id="GO:0016020">
    <property type="term" value="C:membrane"/>
    <property type="evidence" value="ECO:0007669"/>
    <property type="project" value="UniProtKB-SubCell"/>
</dbReference>
<dbReference type="PANTHER" id="PTHR48182:SF2">
    <property type="entry name" value="PROTEIN SERAC1"/>
    <property type="match status" value="1"/>
</dbReference>
<proteinExistence type="inferred from homology"/>
<dbReference type="Gene3D" id="1.25.10.10">
    <property type="entry name" value="Leucine-rich Repeat Variant"/>
    <property type="match status" value="1"/>
</dbReference>
<feature type="domain" description="AAA+ ATPase" evidence="15">
    <location>
        <begin position="297"/>
        <end position="433"/>
    </location>
</feature>
<evidence type="ECO:0000256" key="5">
    <source>
        <dbReference type="ARBA" id="ARBA00022824"/>
    </source>
</evidence>
<evidence type="ECO:0000256" key="1">
    <source>
        <dbReference type="ARBA" id="ARBA00004167"/>
    </source>
</evidence>
<evidence type="ECO:0000256" key="6">
    <source>
        <dbReference type="ARBA" id="ARBA00022989"/>
    </source>
</evidence>
<dbReference type="Gene3D" id="3.40.50.1820">
    <property type="entry name" value="alpha/beta hydrolase"/>
    <property type="match status" value="1"/>
</dbReference>
<dbReference type="CDD" id="cd00009">
    <property type="entry name" value="AAA"/>
    <property type="match status" value="1"/>
</dbReference>
<dbReference type="InterPro" id="IPR052374">
    <property type="entry name" value="SERAC1"/>
</dbReference>
<evidence type="ECO:0000256" key="4">
    <source>
        <dbReference type="ARBA" id="ARBA00022692"/>
    </source>
</evidence>
<accession>A0A1H7AXF8</accession>
<dbReference type="InterPro" id="IPR007751">
    <property type="entry name" value="DUF676_lipase-like"/>
</dbReference>
<keyword evidence="7" id="KW-0443">Lipid metabolism</keyword>
<comment type="subcellular location">
    <subcellularLocation>
        <location evidence="2">Endoplasmic reticulum</location>
    </subcellularLocation>
    <subcellularLocation>
        <location evidence="1">Membrane</location>
        <topology evidence="1">Single-pass membrane protein</topology>
    </subcellularLocation>
</comment>
<dbReference type="SUPFAM" id="SSF48371">
    <property type="entry name" value="ARM repeat"/>
    <property type="match status" value="1"/>
</dbReference>
<dbReference type="Pfam" id="PF05057">
    <property type="entry name" value="DUF676"/>
    <property type="match status" value="1"/>
</dbReference>
<dbReference type="InterPro" id="IPR003593">
    <property type="entry name" value="AAA+_ATPase"/>
</dbReference>
<dbReference type="InterPro" id="IPR027417">
    <property type="entry name" value="P-loop_NTPase"/>
</dbReference>
<dbReference type="InterPro" id="IPR007111">
    <property type="entry name" value="NACHT_NTPase"/>
</dbReference>
<evidence type="ECO:0000256" key="14">
    <source>
        <dbReference type="SAM" id="Phobius"/>
    </source>
</evidence>
<dbReference type="EMBL" id="FNZF01000005">
    <property type="protein sequence ID" value="SEJ70279.1"/>
    <property type="molecule type" value="Genomic_DNA"/>
</dbReference>
<dbReference type="Gene3D" id="3.40.50.300">
    <property type="entry name" value="P-loop containing nucleotide triphosphate hydrolases"/>
    <property type="match status" value="1"/>
</dbReference>
<dbReference type="InterPro" id="IPR016024">
    <property type="entry name" value="ARM-type_fold"/>
</dbReference>
<dbReference type="SUPFAM" id="SSF53474">
    <property type="entry name" value="alpha/beta-Hydrolases"/>
    <property type="match status" value="1"/>
</dbReference>
<evidence type="ECO:0000256" key="10">
    <source>
        <dbReference type="ARBA" id="ARBA00023264"/>
    </source>
</evidence>
<dbReference type="SUPFAM" id="SSF52540">
    <property type="entry name" value="P-loop containing nucleoside triphosphate hydrolases"/>
    <property type="match status" value="1"/>
</dbReference>
<keyword evidence="10" id="KW-1208">Phospholipid metabolism</keyword>
<name>A0A1H7AXF8_9BACL</name>
<keyword evidence="6 14" id="KW-1133">Transmembrane helix</keyword>
<evidence type="ECO:0000256" key="9">
    <source>
        <dbReference type="ARBA" id="ARBA00023209"/>
    </source>
</evidence>
<evidence type="ECO:0000256" key="7">
    <source>
        <dbReference type="ARBA" id="ARBA00023098"/>
    </source>
</evidence>
<dbReference type="InterPro" id="IPR029058">
    <property type="entry name" value="AB_hydrolase_fold"/>
</dbReference>
<sequence length="1292" mass="146568">MPLMLLEDSAFDGYDVFTFGYDTGFILNRHEFKDISNLLFTEIKARIEDYTSIYFISHSMGGIIVQSLLAEQVEHRNQTFIQSVRGIVYLAVPFLGSSIASAATIPYIFMPPILGESVVSIQVRSLKVFSKDLSENADKWNRYRQKELAHLKELNLYGQSDKTVAVPSARAPYITNSYAVPEGHISICKVDQNNTVYIKVRAFFTEQKKNIVKRKAKNGQEEVSQYIRWIKLRTQNFIVPGANVPLSIEHAWASLHVLEESNERKVDSLEKEIAKYHEWERLSHRYKRKNAQEIMELGTRIILIGGPGSGKSTLARRAVNRLSTKGEKVLYVRLPHVAKEMEQGKSFENALWSVALDGYAGDKELLQTELNYSNILIADGLDECGLLRRRVSESLYEWSLGRDDSRVVVTTRPIGYNPAHFNSFNHVEILPLDETEISTYSLKLLGLLNDHEHKAKEMNSSFKTQLENNKMAKVAARSPLLLNFLILLHNSGQTYGRYRAELYNKILEVWIKQSDRVDGKNLNEQTVFRSIELIGWILQNASNGIGGRSKQDITEQLASFIEVELGEKPLKARQVASDCLDFLKEVGLLEELNAGYESGYTFIHLSLGEYAAGRYIAGLSSQQQIEIFRENKHSPMWREPLLLAAGVGSARLFVEYLICNFQEEHDIHNDVAFLGAILAESHPLPDLNRIVVSKAIDTLCSSVPILCFEAGKALEGIAQQEPDWTFSLVEPLLQHNQSWTKLVAYKLAILTNKLLVDVNKINNLITLSPDSSAFEDFNKLKMKEEWLEWNKTIELAMEKLLQDDSVDDSHLIKVLKDLKEVGFNARFHLNISKKFNELGKKDLLNILNEDLNLSRFDFKSTSLKMVEGEKALLKSILRNISSRKESSFKVGDSVSELGKLYHCMGLGDSPIYDLHPLIDDLQLNVVDEVIKGMMLVHGTDKDRIYDEIQWILQEHDSESIILSMIPDVIGLEPNWDKGDNQLNRDLLIEGLSYPSQTIASNAVLLLVNCFGKEDLIEPIKNVLREAKGESLFYFSMLLKHAFEGDCIELVLERLNGEKSNGIQYLFNTLSSLKIQNYEVEIDKALINGIKNNEPVIVKSAAIAMINLNRKCNEEEIKKSISFWNDNGVKCEKDNINVIGSHCPECKVVPESPLPDLIRLLRESILLTFEERKYFSQHPRQDVKEAGLEVLSIYLSNNPRDIKGLVKDICSEEESPILLEALFAIDSSILVTYSSEILLLINSNSFEVRKKLVRELSSSPWANKDNSITVLENALNDKDPRVRNEAVISMRAM</sequence>
<dbReference type="Pfam" id="PF05729">
    <property type="entry name" value="NACHT"/>
    <property type="match status" value="1"/>
</dbReference>
<evidence type="ECO:0000259" key="15">
    <source>
        <dbReference type="SMART" id="SM00382"/>
    </source>
</evidence>
<evidence type="ECO:0000256" key="11">
    <source>
        <dbReference type="ARBA" id="ARBA00038024"/>
    </source>
</evidence>
<gene>
    <name evidence="16" type="ORF">SAMN04488127_2550</name>
</gene>
<organism evidence="16 17">
    <name type="scientific">Bhargavaea ginsengi</name>
    <dbReference type="NCBI Taxonomy" id="426757"/>
    <lineage>
        <taxon>Bacteria</taxon>
        <taxon>Bacillati</taxon>
        <taxon>Bacillota</taxon>
        <taxon>Bacilli</taxon>
        <taxon>Bacillales</taxon>
        <taxon>Caryophanaceae</taxon>
        <taxon>Bhargavaea</taxon>
    </lineage>
</organism>
<dbReference type="STRING" id="426757.SAMN04488127_2550"/>
<evidence type="ECO:0000256" key="3">
    <source>
        <dbReference type="ARBA" id="ARBA00022516"/>
    </source>
</evidence>
<dbReference type="Proteomes" id="UP000199200">
    <property type="component" value="Unassembled WGS sequence"/>
</dbReference>
<comment type="similarity">
    <text evidence="11">Belongs to the SERAC1 family.</text>
</comment>
<evidence type="ECO:0000313" key="17">
    <source>
        <dbReference type="Proteomes" id="UP000199200"/>
    </source>
</evidence>
<keyword evidence="4 14" id="KW-0812">Transmembrane</keyword>
<protein>
    <recommendedName>
        <fullName evidence="12">Protein SERAC1</fullName>
    </recommendedName>
    <alternativeName>
        <fullName evidence="13">Serine active site-containing protein 1</fullName>
    </alternativeName>
</protein>
<dbReference type="GO" id="GO:0008654">
    <property type="term" value="P:phospholipid biosynthetic process"/>
    <property type="evidence" value="ECO:0007669"/>
    <property type="project" value="UniProtKB-KW"/>
</dbReference>
<feature type="transmembrane region" description="Helical" evidence="14">
    <location>
        <begin position="86"/>
        <end position="109"/>
    </location>
</feature>
<dbReference type="InterPro" id="IPR011989">
    <property type="entry name" value="ARM-like"/>
</dbReference>
<evidence type="ECO:0000256" key="8">
    <source>
        <dbReference type="ARBA" id="ARBA00023136"/>
    </source>
</evidence>
<evidence type="ECO:0000256" key="2">
    <source>
        <dbReference type="ARBA" id="ARBA00004240"/>
    </source>
</evidence>
<evidence type="ECO:0000256" key="13">
    <source>
        <dbReference type="ARBA" id="ARBA00041701"/>
    </source>
</evidence>
<keyword evidence="5" id="KW-0256">Endoplasmic reticulum</keyword>